<sequence length="139" mass="15313">MTTEIIITTELASRRTGNYTPAENAYFTLEQFDTYRNFRLPDGWLYTGFAPQGVPHRKAVTVSLPDFIHAVPGGIRSDYTSTDGNVDLVLVSVPAIRVIGSYDQAIDEALKGLTITAPTASGKREEIPFEIVFVSPLFD</sequence>
<reference evidence="1" key="1">
    <citation type="journal article" date="2021" name="Proc. Natl. Acad. Sci. U.S.A.">
        <title>A Catalog of Tens of Thousands of Viruses from Human Metagenomes Reveals Hidden Associations with Chronic Diseases.</title>
        <authorList>
            <person name="Tisza M.J."/>
            <person name="Buck C.B."/>
        </authorList>
    </citation>
    <scope>NUCLEOTIDE SEQUENCE</scope>
    <source>
        <strain evidence="1">Ct2hZ16</strain>
    </source>
</reference>
<organism evidence="1">
    <name type="scientific">Siphoviridae sp. ct2hZ16</name>
    <dbReference type="NCBI Taxonomy" id="2826276"/>
    <lineage>
        <taxon>Viruses</taxon>
        <taxon>Duplodnaviria</taxon>
        <taxon>Heunggongvirae</taxon>
        <taxon>Uroviricota</taxon>
        <taxon>Caudoviricetes</taxon>
    </lineage>
</organism>
<dbReference type="EMBL" id="BK015739">
    <property type="protein sequence ID" value="DAE22821.1"/>
    <property type="molecule type" value="Genomic_DNA"/>
</dbReference>
<name>A0A8S5QVU9_9CAUD</name>
<accession>A0A8S5QVU9</accession>
<protein>
    <submittedName>
        <fullName evidence="1">Uncharacterized protein</fullName>
    </submittedName>
</protein>
<evidence type="ECO:0000313" key="1">
    <source>
        <dbReference type="EMBL" id="DAE22821.1"/>
    </source>
</evidence>
<proteinExistence type="predicted"/>